<dbReference type="Pfam" id="PF01019">
    <property type="entry name" value="G_glu_transpept"/>
    <property type="match status" value="1"/>
</dbReference>
<dbReference type="GO" id="GO:0006750">
    <property type="term" value="P:glutathione biosynthetic process"/>
    <property type="evidence" value="ECO:0007669"/>
    <property type="project" value="UniProtKB-KW"/>
</dbReference>
<comment type="pathway">
    <text evidence="11">Sulfur metabolism; glutathione metabolism.</text>
</comment>
<proteinExistence type="inferred from homology"/>
<comment type="catalytic activity">
    <reaction evidence="8 11">
        <text>an N-terminal (5-L-glutamyl)-[peptide] + an alpha-amino acid = 5-L-glutamyl amino acid + an N-terminal L-alpha-aminoacyl-[peptide]</text>
        <dbReference type="Rhea" id="RHEA:23904"/>
        <dbReference type="Rhea" id="RHEA-COMP:9780"/>
        <dbReference type="Rhea" id="RHEA-COMP:9795"/>
        <dbReference type="ChEBI" id="CHEBI:77644"/>
        <dbReference type="ChEBI" id="CHEBI:78597"/>
        <dbReference type="ChEBI" id="CHEBI:78599"/>
        <dbReference type="ChEBI" id="CHEBI:78608"/>
        <dbReference type="EC" id="2.3.2.2"/>
    </reaction>
</comment>
<evidence type="ECO:0000256" key="3">
    <source>
        <dbReference type="ARBA" id="ARBA00009381"/>
    </source>
</evidence>
<evidence type="ECO:0000256" key="2">
    <source>
        <dbReference type="ARBA" id="ARBA00001089"/>
    </source>
</evidence>
<keyword evidence="11" id="KW-0317">Glutathione biosynthesis</keyword>
<accession>Q023P7</accession>
<dbReference type="UniPathway" id="UPA00204"/>
<dbReference type="EMBL" id="CP000473">
    <property type="protein sequence ID" value="ABJ83793.1"/>
    <property type="molecule type" value="Genomic_DNA"/>
</dbReference>
<dbReference type="SUPFAM" id="SSF56235">
    <property type="entry name" value="N-terminal nucleophile aminohydrolases (Ntn hydrolases)"/>
    <property type="match status" value="1"/>
</dbReference>
<sequence precursor="true">MRRILALLLMAATIPLWAAQPVRARHGMVVTRERHATQAGLQVLKNGGNAIDAAVAVGLALAVTHPSAGNIGGGGFMLIRLADGRTTFIDFREHAAQTASRNMYLDATGKATQDSVTGYRAAGVPGTVRGLEYANHKYGTRPWAELVHPAVELAAKGFPVSYALAQSLRGSRGLAAFPESQRIFLKGGKFYEPGELLTQPDLARTLERIEKQGSKDFYEGETARLLAKDMATHGGLITEADMKMYAVHERAPLTGMYHGYTVVTAPPPSSGGVGILQMLGMLDGTGYEKGGAGSASVVHYMTEAMRRFFADRSEHLGDPDFVKVPMTSLLDPKYIARQRASIDPERATPSAQIKAANFTGHESMETTHYTVADEAGNVVAVTYTLNGGFGSKVTATGLGFLLNNEMDDFASKPGEANMYGLIQGEFNAIAPGKTPLSAMTPTIVLKDGKPVLAVGSPGGPTIINTVLEVVVNVLDFGMGVQDAVNWPRFHHQWMPDELRMEPGYSPDTIALLEKRGYIIKRTNAQGEAAAIRWNNGWLEGAPDPRTEGTAEGH</sequence>
<dbReference type="EC" id="3.4.19.13" evidence="11"/>
<name>Q023P7_SOLUE</name>
<keyword evidence="7 11" id="KW-0012">Acyltransferase</keyword>
<dbReference type="GO" id="GO:0103068">
    <property type="term" value="F:leukotriene C4 gamma-glutamyl transferase activity"/>
    <property type="evidence" value="ECO:0007669"/>
    <property type="project" value="UniProtKB-EC"/>
</dbReference>
<dbReference type="InterPro" id="IPR055262">
    <property type="entry name" value="GGT_CS"/>
</dbReference>
<dbReference type="OrthoDB" id="9781342at2"/>
<dbReference type="InterPro" id="IPR043137">
    <property type="entry name" value="GGT_ssub_C"/>
</dbReference>
<evidence type="ECO:0000256" key="5">
    <source>
        <dbReference type="ARBA" id="ARBA00022801"/>
    </source>
</evidence>
<keyword evidence="12" id="KW-0732">Signal</keyword>
<dbReference type="PANTHER" id="PTHR43199">
    <property type="entry name" value="GLUTATHIONE HYDROLASE"/>
    <property type="match status" value="1"/>
</dbReference>
<dbReference type="PANTHER" id="PTHR43199:SF1">
    <property type="entry name" value="GLUTATHIONE HYDROLASE PROENZYME"/>
    <property type="match status" value="1"/>
</dbReference>
<keyword evidence="6 11" id="KW-0865">Zymogen</keyword>
<dbReference type="STRING" id="234267.Acid_2807"/>
<feature type="signal peptide" evidence="12">
    <location>
        <begin position="1"/>
        <end position="18"/>
    </location>
</feature>
<evidence type="ECO:0000256" key="4">
    <source>
        <dbReference type="ARBA" id="ARBA00022679"/>
    </source>
</evidence>
<dbReference type="InterPro" id="IPR029055">
    <property type="entry name" value="Ntn_hydrolases_N"/>
</dbReference>
<evidence type="ECO:0000256" key="11">
    <source>
        <dbReference type="RuleBase" id="RU368036"/>
    </source>
</evidence>
<evidence type="ECO:0000256" key="7">
    <source>
        <dbReference type="ARBA" id="ARBA00023315"/>
    </source>
</evidence>
<dbReference type="EC" id="2.3.2.2" evidence="11"/>
<dbReference type="InterPro" id="IPR051792">
    <property type="entry name" value="GGT_bact"/>
</dbReference>
<organism evidence="13">
    <name type="scientific">Solibacter usitatus (strain Ellin6076)</name>
    <dbReference type="NCBI Taxonomy" id="234267"/>
    <lineage>
        <taxon>Bacteria</taxon>
        <taxon>Pseudomonadati</taxon>
        <taxon>Acidobacteriota</taxon>
        <taxon>Terriglobia</taxon>
        <taxon>Bryobacterales</taxon>
        <taxon>Solibacteraceae</taxon>
        <taxon>Candidatus Solibacter</taxon>
    </lineage>
</organism>
<evidence type="ECO:0000313" key="13">
    <source>
        <dbReference type="EMBL" id="ABJ83793.1"/>
    </source>
</evidence>
<feature type="chain" id="PRO_5004163810" description="Glutathione hydrolase proenzyme" evidence="12">
    <location>
        <begin position="19"/>
        <end position="553"/>
    </location>
</feature>
<reference evidence="13" key="1">
    <citation type="submission" date="2006-10" db="EMBL/GenBank/DDBJ databases">
        <title>Complete sequence of Solibacter usitatus Ellin6076.</title>
        <authorList>
            <consortium name="US DOE Joint Genome Institute"/>
            <person name="Copeland A."/>
            <person name="Lucas S."/>
            <person name="Lapidus A."/>
            <person name="Barry K."/>
            <person name="Detter J.C."/>
            <person name="Glavina del Rio T."/>
            <person name="Hammon N."/>
            <person name="Israni S."/>
            <person name="Dalin E."/>
            <person name="Tice H."/>
            <person name="Pitluck S."/>
            <person name="Thompson L.S."/>
            <person name="Brettin T."/>
            <person name="Bruce D."/>
            <person name="Han C."/>
            <person name="Tapia R."/>
            <person name="Gilna P."/>
            <person name="Schmutz J."/>
            <person name="Larimer F."/>
            <person name="Land M."/>
            <person name="Hauser L."/>
            <person name="Kyrpides N."/>
            <person name="Mikhailova N."/>
            <person name="Janssen P.H."/>
            <person name="Kuske C.R."/>
            <person name="Richardson P."/>
        </authorList>
    </citation>
    <scope>NUCLEOTIDE SEQUENCE</scope>
    <source>
        <strain evidence="13">Ellin6076</strain>
    </source>
</reference>
<dbReference type="NCBIfam" id="TIGR00066">
    <property type="entry name" value="g_glut_trans"/>
    <property type="match status" value="1"/>
</dbReference>
<evidence type="ECO:0000256" key="10">
    <source>
        <dbReference type="PIRSR" id="PIRSR600101-2"/>
    </source>
</evidence>
<dbReference type="GO" id="GO:0036374">
    <property type="term" value="F:glutathione hydrolase activity"/>
    <property type="evidence" value="ECO:0007669"/>
    <property type="project" value="UniProtKB-UniRule"/>
</dbReference>
<evidence type="ECO:0000256" key="6">
    <source>
        <dbReference type="ARBA" id="ARBA00023145"/>
    </source>
</evidence>
<dbReference type="eggNOG" id="COG0405">
    <property type="taxonomic scope" value="Bacteria"/>
</dbReference>
<evidence type="ECO:0000256" key="9">
    <source>
        <dbReference type="PIRSR" id="PIRSR600101-1"/>
    </source>
</evidence>
<comment type="PTM">
    <text evidence="11">Cleaved by autocatalysis into a large and a small subunit.</text>
</comment>
<feature type="active site" description="Nucleophile" evidence="9">
    <location>
        <position position="366"/>
    </location>
</feature>
<comment type="catalytic activity">
    <reaction evidence="2 11">
        <text>glutathione + H2O = L-cysteinylglycine + L-glutamate</text>
        <dbReference type="Rhea" id="RHEA:28807"/>
        <dbReference type="ChEBI" id="CHEBI:15377"/>
        <dbReference type="ChEBI" id="CHEBI:29985"/>
        <dbReference type="ChEBI" id="CHEBI:57925"/>
        <dbReference type="ChEBI" id="CHEBI:61694"/>
        <dbReference type="EC" id="3.4.19.13"/>
    </reaction>
</comment>
<comment type="similarity">
    <text evidence="3 11">Belongs to the gamma-glutamyltransferase family.</text>
</comment>
<dbReference type="GO" id="GO:0006751">
    <property type="term" value="P:glutathione catabolic process"/>
    <property type="evidence" value="ECO:0007669"/>
    <property type="project" value="UniProtKB-UniRule"/>
</dbReference>
<evidence type="ECO:0000256" key="8">
    <source>
        <dbReference type="ARBA" id="ARBA00047417"/>
    </source>
</evidence>
<evidence type="ECO:0000256" key="12">
    <source>
        <dbReference type="SAM" id="SignalP"/>
    </source>
</evidence>
<keyword evidence="5 11" id="KW-0378">Hydrolase</keyword>
<feature type="binding site" evidence="10">
    <location>
        <position position="408"/>
    </location>
    <ligand>
        <name>L-glutamate</name>
        <dbReference type="ChEBI" id="CHEBI:29985"/>
    </ligand>
</feature>
<protein>
    <recommendedName>
        <fullName evidence="11">Glutathione hydrolase proenzyme</fullName>
        <ecNumber evidence="11">2.3.2.2</ecNumber>
        <ecNumber evidence="11">3.4.19.13</ecNumber>
    </recommendedName>
    <component>
        <recommendedName>
            <fullName evidence="11">Glutathione hydrolase large chain</fullName>
        </recommendedName>
    </component>
    <component>
        <recommendedName>
            <fullName evidence="11">Glutathione hydrolase small chain</fullName>
        </recommendedName>
    </component>
</protein>
<keyword evidence="4 11" id="KW-0808">Transferase</keyword>
<dbReference type="MEROPS" id="T03.001"/>
<dbReference type="Gene3D" id="1.10.246.130">
    <property type="match status" value="1"/>
</dbReference>
<gene>
    <name evidence="13" type="ordered locus">Acid_2807</name>
</gene>
<evidence type="ECO:0000256" key="1">
    <source>
        <dbReference type="ARBA" id="ARBA00001049"/>
    </source>
</evidence>
<dbReference type="Gene3D" id="3.60.20.40">
    <property type="match status" value="1"/>
</dbReference>
<comment type="subunit">
    <text evidence="11">This enzyme consists of two polypeptide chains, which are synthesized in precursor form from a single polypeptide.</text>
</comment>
<dbReference type="PROSITE" id="PS00462">
    <property type="entry name" value="G_GLU_TRANSPEPTIDASE"/>
    <property type="match status" value="1"/>
</dbReference>
<dbReference type="HOGENOM" id="CLU_014813_0_3_0"/>
<dbReference type="AlphaFoldDB" id="Q023P7"/>
<feature type="binding site" evidence="10">
    <location>
        <begin position="384"/>
        <end position="386"/>
    </location>
    <ligand>
        <name>L-glutamate</name>
        <dbReference type="ChEBI" id="CHEBI:29985"/>
    </ligand>
</feature>
<dbReference type="InterPro" id="IPR043138">
    <property type="entry name" value="GGT_lsub"/>
</dbReference>
<feature type="binding site" evidence="10">
    <location>
        <position position="459"/>
    </location>
    <ligand>
        <name>L-glutamate</name>
        <dbReference type="ChEBI" id="CHEBI:29985"/>
    </ligand>
</feature>
<dbReference type="InterPro" id="IPR000101">
    <property type="entry name" value="GGT_peptidase"/>
</dbReference>
<comment type="catalytic activity">
    <reaction evidence="1 11">
        <text>an S-substituted glutathione + H2O = an S-substituted L-cysteinylglycine + L-glutamate</text>
        <dbReference type="Rhea" id="RHEA:59468"/>
        <dbReference type="ChEBI" id="CHEBI:15377"/>
        <dbReference type="ChEBI" id="CHEBI:29985"/>
        <dbReference type="ChEBI" id="CHEBI:90779"/>
        <dbReference type="ChEBI" id="CHEBI:143103"/>
        <dbReference type="EC" id="3.4.19.13"/>
    </reaction>
</comment>
<dbReference type="FunCoup" id="Q023P7">
    <property type="interactions" value="334"/>
</dbReference>
<feature type="binding site" evidence="10">
    <location>
        <position position="92"/>
    </location>
    <ligand>
        <name>L-glutamate</name>
        <dbReference type="ChEBI" id="CHEBI:29985"/>
    </ligand>
</feature>
<dbReference type="PRINTS" id="PR01210">
    <property type="entry name" value="GGTRANSPTASE"/>
</dbReference>
<dbReference type="KEGG" id="sus:Acid_2807"/>
<dbReference type="InParanoid" id="Q023P7"/>